<reference evidence="14" key="1">
    <citation type="submission" date="2021-04" db="EMBL/GenBank/DDBJ databases">
        <title>novel species isolated from subtropical streams in China.</title>
        <authorList>
            <person name="Lu H."/>
        </authorList>
    </citation>
    <scope>NUCLEOTIDE SEQUENCE</scope>
    <source>
        <strain evidence="14">FT137W</strain>
    </source>
</reference>
<accession>A0A941E4Q3</accession>
<evidence type="ECO:0000256" key="1">
    <source>
        <dbReference type="ARBA" id="ARBA00004651"/>
    </source>
</evidence>
<dbReference type="EMBL" id="JAGSPJ010000005">
    <property type="protein sequence ID" value="MBR7801012.1"/>
    <property type="molecule type" value="Genomic_DNA"/>
</dbReference>
<dbReference type="InterPro" id="IPR011527">
    <property type="entry name" value="ABC1_TM_dom"/>
</dbReference>
<proteinExistence type="predicted"/>
<dbReference type="SMART" id="SM00382">
    <property type="entry name" value="AAA"/>
    <property type="match status" value="1"/>
</dbReference>
<dbReference type="PROSITE" id="PS50929">
    <property type="entry name" value="ABC_TM1F"/>
    <property type="match status" value="1"/>
</dbReference>
<feature type="transmembrane region" description="Helical" evidence="11">
    <location>
        <begin position="55"/>
        <end position="73"/>
    </location>
</feature>
<protein>
    <submittedName>
        <fullName evidence="14">ATP-binding cassette domain-containing protein</fullName>
    </submittedName>
</protein>
<feature type="domain" description="ABC transporter" evidence="12">
    <location>
        <begin position="335"/>
        <end position="573"/>
    </location>
</feature>
<dbReference type="InterPro" id="IPR003439">
    <property type="entry name" value="ABC_transporter-like_ATP-bd"/>
</dbReference>
<dbReference type="RefSeq" id="WP_212676120.1">
    <property type="nucleotide sequence ID" value="NZ_JAGSPJ010000005.1"/>
</dbReference>
<dbReference type="Gene3D" id="1.20.1560.10">
    <property type="entry name" value="ABC transporter type 1, transmembrane domain"/>
    <property type="match status" value="1"/>
</dbReference>
<feature type="transmembrane region" description="Helical" evidence="11">
    <location>
        <begin position="15"/>
        <end position="35"/>
    </location>
</feature>
<evidence type="ECO:0000259" key="13">
    <source>
        <dbReference type="PROSITE" id="PS50929"/>
    </source>
</evidence>
<feature type="domain" description="ABC transmembrane type-1" evidence="13">
    <location>
        <begin position="20"/>
        <end position="303"/>
    </location>
</feature>
<gene>
    <name evidence="14" type="ORF">KDM90_13465</name>
</gene>
<keyword evidence="2" id="KW-0813">Transport</keyword>
<name>A0A941E4Q3_9BURK</name>
<evidence type="ECO:0000259" key="12">
    <source>
        <dbReference type="PROSITE" id="PS50893"/>
    </source>
</evidence>
<dbReference type="Gene3D" id="3.40.50.300">
    <property type="entry name" value="P-loop containing nucleotide triphosphate hydrolases"/>
    <property type="match status" value="1"/>
</dbReference>
<evidence type="ECO:0000256" key="6">
    <source>
        <dbReference type="ARBA" id="ARBA00022840"/>
    </source>
</evidence>
<dbReference type="CDD" id="cd18541">
    <property type="entry name" value="ABC_6TM_TmrB_like"/>
    <property type="match status" value="1"/>
</dbReference>
<evidence type="ECO:0000313" key="14">
    <source>
        <dbReference type="EMBL" id="MBR7801012.1"/>
    </source>
</evidence>
<dbReference type="Pfam" id="PF00664">
    <property type="entry name" value="ABC_membrane"/>
    <property type="match status" value="1"/>
</dbReference>
<keyword evidence="6 14" id="KW-0067">ATP-binding</keyword>
<evidence type="ECO:0000313" key="15">
    <source>
        <dbReference type="Proteomes" id="UP000678545"/>
    </source>
</evidence>
<keyword evidence="9" id="KW-0445">Lipid transport</keyword>
<dbReference type="InterPro" id="IPR017871">
    <property type="entry name" value="ABC_transporter-like_CS"/>
</dbReference>
<evidence type="ECO:0000256" key="4">
    <source>
        <dbReference type="ARBA" id="ARBA00022692"/>
    </source>
</evidence>
<keyword evidence="4 11" id="KW-0812">Transmembrane</keyword>
<feature type="transmembrane region" description="Helical" evidence="11">
    <location>
        <begin position="280"/>
        <end position="301"/>
    </location>
</feature>
<keyword evidence="7" id="KW-1278">Translocase</keyword>
<keyword evidence="15" id="KW-1185">Reference proteome</keyword>
<keyword evidence="3" id="KW-1003">Cell membrane</keyword>
<dbReference type="Pfam" id="PF00005">
    <property type="entry name" value="ABC_tran"/>
    <property type="match status" value="1"/>
</dbReference>
<keyword evidence="5" id="KW-0547">Nucleotide-binding</keyword>
<feature type="transmembrane region" description="Helical" evidence="11">
    <location>
        <begin position="158"/>
        <end position="175"/>
    </location>
</feature>
<keyword evidence="8 11" id="KW-1133">Transmembrane helix</keyword>
<evidence type="ECO:0000256" key="10">
    <source>
        <dbReference type="ARBA" id="ARBA00023136"/>
    </source>
</evidence>
<evidence type="ECO:0000256" key="11">
    <source>
        <dbReference type="SAM" id="Phobius"/>
    </source>
</evidence>
<dbReference type="InterPro" id="IPR039421">
    <property type="entry name" value="Type_1_exporter"/>
</dbReference>
<evidence type="ECO:0000256" key="3">
    <source>
        <dbReference type="ARBA" id="ARBA00022475"/>
    </source>
</evidence>
<evidence type="ECO:0000256" key="5">
    <source>
        <dbReference type="ARBA" id="ARBA00022741"/>
    </source>
</evidence>
<dbReference type="PANTHER" id="PTHR43394:SF1">
    <property type="entry name" value="ATP-BINDING CASSETTE SUB-FAMILY B MEMBER 10, MITOCHONDRIAL"/>
    <property type="match status" value="1"/>
</dbReference>
<dbReference type="AlphaFoldDB" id="A0A941E4Q3"/>
<dbReference type="SUPFAM" id="SSF90123">
    <property type="entry name" value="ABC transporter transmembrane region"/>
    <property type="match status" value="1"/>
</dbReference>
<dbReference type="FunFam" id="3.40.50.300:FF:000221">
    <property type="entry name" value="Multidrug ABC transporter ATP-binding protein"/>
    <property type="match status" value="1"/>
</dbReference>
<dbReference type="PANTHER" id="PTHR43394">
    <property type="entry name" value="ATP-DEPENDENT PERMEASE MDL1, MITOCHONDRIAL"/>
    <property type="match status" value="1"/>
</dbReference>
<evidence type="ECO:0000256" key="8">
    <source>
        <dbReference type="ARBA" id="ARBA00022989"/>
    </source>
</evidence>
<dbReference type="Proteomes" id="UP000678545">
    <property type="component" value="Unassembled WGS sequence"/>
</dbReference>
<keyword evidence="10 11" id="KW-0472">Membrane</keyword>
<evidence type="ECO:0000256" key="2">
    <source>
        <dbReference type="ARBA" id="ARBA00022448"/>
    </source>
</evidence>
<organism evidence="14 15">
    <name type="scientific">Undibacterium fentianense</name>
    <dbReference type="NCBI Taxonomy" id="2828728"/>
    <lineage>
        <taxon>Bacteria</taxon>
        <taxon>Pseudomonadati</taxon>
        <taxon>Pseudomonadota</taxon>
        <taxon>Betaproteobacteria</taxon>
        <taxon>Burkholderiales</taxon>
        <taxon>Oxalobacteraceae</taxon>
        <taxon>Undibacterium</taxon>
    </lineage>
</organism>
<dbReference type="GO" id="GO:0006869">
    <property type="term" value="P:lipid transport"/>
    <property type="evidence" value="ECO:0007669"/>
    <property type="project" value="UniProtKB-KW"/>
</dbReference>
<sequence>MSLYQLLAQFIRQHWRAYSAAAVMLLMVASFTILIPRKIGQVIDAMVQHHLHGEALIWELATIVMMGVAIYFLRVGWRLQLFAASYKLGAELRLRLYQRLSLQNPAFFQQQRTGDLMALGTNDADAIELAAGEAALAGFDGLMTFVLVIAMMTLGVDWRLALASLLPFPFMAWAFKRITHQIHDASKESLERFSQLNDHVQESISGVRTLRVLGLEQRSAEQFAVLAEQAAAASLRSQRWEAAYEPAVGITLTAAGALTLGVGAYLVWHGEMSIGNLTAFSMYLGQLIWPMFAAGWVLSLLERGKAAWARLRPVLKAELVVRDLGKLDAQPVGKIRFEQIHFSYPAQSKLALNNLSFELLPGQTLGIVGPTGAGKSSVLRLILRQFEAQQGQISWGETLVQAFPLVRLRSAINWVSQEPFLFSASIAENIALSNPTASREQIMVAAKLAAIHDDILRFPEAYDTPVGERGVTLSGGQKQRVAIARALLTDSPLLLLDDALSAIDTDTETRILRHLAELKTGHPERTAIIVSHRLSAVVDADYILVLRDGCLVEQGSHEQLLAQDAWYASQWKYQQLEAAIEAAS</sequence>
<dbReference type="GO" id="GO:0015421">
    <property type="term" value="F:ABC-type oligopeptide transporter activity"/>
    <property type="evidence" value="ECO:0007669"/>
    <property type="project" value="TreeGrafter"/>
</dbReference>
<comment type="subcellular location">
    <subcellularLocation>
        <location evidence="1">Cell membrane</location>
        <topology evidence="1">Multi-pass membrane protein</topology>
    </subcellularLocation>
</comment>
<evidence type="ECO:0000256" key="9">
    <source>
        <dbReference type="ARBA" id="ARBA00023055"/>
    </source>
</evidence>
<dbReference type="GO" id="GO:0016887">
    <property type="term" value="F:ATP hydrolysis activity"/>
    <property type="evidence" value="ECO:0007669"/>
    <property type="project" value="InterPro"/>
</dbReference>
<dbReference type="GO" id="GO:0005886">
    <property type="term" value="C:plasma membrane"/>
    <property type="evidence" value="ECO:0007669"/>
    <property type="project" value="UniProtKB-SubCell"/>
</dbReference>
<evidence type="ECO:0000256" key="7">
    <source>
        <dbReference type="ARBA" id="ARBA00022967"/>
    </source>
</evidence>
<feature type="transmembrane region" description="Helical" evidence="11">
    <location>
        <begin position="134"/>
        <end position="152"/>
    </location>
</feature>
<dbReference type="PROSITE" id="PS50893">
    <property type="entry name" value="ABC_TRANSPORTER_2"/>
    <property type="match status" value="1"/>
</dbReference>
<dbReference type="SUPFAM" id="SSF52540">
    <property type="entry name" value="P-loop containing nucleoside triphosphate hydrolases"/>
    <property type="match status" value="1"/>
</dbReference>
<dbReference type="InterPro" id="IPR036640">
    <property type="entry name" value="ABC1_TM_sf"/>
</dbReference>
<dbReference type="GO" id="GO:0005524">
    <property type="term" value="F:ATP binding"/>
    <property type="evidence" value="ECO:0007669"/>
    <property type="project" value="UniProtKB-KW"/>
</dbReference>
<comment type="caution">
    <text evidence="14">The sequence shown here is derived from an EMBL/GenBank/DDBJ whole genome shotgun (WGS) entry which is preliminary data.</text>
</comment>
<dbReference type="InterPro" id="IPR027417">
    <property type="entry name" value="P-loop_NTPase"/>
</dbReference>
<dbReference type="InterPro" id="IPR003593">
    <property type="entry name" value="AAA+_ATPase"/>
</dbReference>
<dbReference type="PROSITE" id="PS00211">
    <property type="entry name" value="ABC_TRANSPORTER_1"/>
    <property type="match status" value="1"/>
</dbReference>
<feature type="transmembrane region" description="Helical" evidence="11">
    <location>
        <begin position="246"/>
        <end position="268"/>
    </location>
</feature>